<dbReference type="PANTHER" id="PTHR46116:SF41">
    <property type="entry name" value="UBIQUITIN-CONJUGATING ENZYME E2 25-RELATED"/>
    <property type="match status" value="1"/>
</dbReference>
<keyword evidence="3" id="KW-0547">Nucleotide-binding</keyword>
<evidence type="ECO:0000256" key="1">
    <source>
        <dbReference type="ARBA" id="ARBA00012486"/>
    </source>
</evidence>
<keyword evidence="8" id="KW-1185">Reference proteome</keyword>
<dbReference type="InterPro" id="IPR000608">
    <property type="entry name" value="UBC"/>
</dbReference>
<dbReference type="Pfam" id="PF23044">
    <property type="entry name" value="SH3-C_UBE2O"/>
    <property type="match status" value="1"/>
</dbReference>
<feature type="non-terminal residue" evidence="7">
    <location>
        <position position="1"/>
    </location>
</feature>
<comment type="caution">
    <text evidence="7">The sequence shown here is derived from an EMBL/GenBank/DDBJ whole genome shotgun (WGS) entry which is preliminary data.</text>
</comment>
<keyword evidence="5" id="KW-0067">ATP-binding</keyword>
<evidence type="ECO:0000259" key="6">
    <source>
        <dbReference type="PROSITE" id="PS50127"/>
    </source>
</evidence>
<dbReference type="EMBL" id="RWGY01000571">
    <property type="protein sequence ID" value="TVU00565.1"/>
    <property type="molecule type" value="Genomic_DNA"/>
</dbReference>
<dbReference type="PROSITE" id="PS50127">
    <property type="entry name" value="UBC_2"/>
    <property type="match status" value="2"/>
</dbReference>
<dbReference type="CDD" id="cd23837">
    <property type="entry name" value="UBCc_UBE2O"/>
    <property type="match status" value="1"/>
</dbReference>
<dbReference type="FunFam" id="3.10.110.10:FF:000028">
    <property type="entry name" value="Probable ubiquitin-conjugating enzyme E2 23"/>
    <property type="match status" value="1"/>
</dbReference>
<dbReference type="Gramene" id="TVU00565">
    <property type="protein sequence ID" value="TVU00565"/>
    <property type="gene ID" value="EJB05_54028"/>
</dbReference>
<dbReference type="SUPFAM" id="SSF54495">
    <property type="entry name" value="UBC-like"/>
    <property type="match status" value="2"/>
</dbReference>
<dbReference type="OrthoDB" id="47801at2759"/>
<evidence type="ECO:0000256" key="3">
    <source>
        <dbReference type="ARBA" id="ARBA00022741"/>
    </source>
</evidence>
<feature type="domain" description="UBC core" evidence="6">
    <location>
        <begin position="1287"/>
        <end position="1447"/>
    </location>
</feature>
<dbReference type="GO" id="GO:0061631">
    <property type="term" value="F:ubiquitin conjugating enzyme activity"/>
    <property type="evidence" value="ECO:0007669"/>
    <property type="project" value="UniProtKB-EC"/>
</dbReference>
<gene>
    <name evidence="7" type="ORF">EJB05_54028</name>
</gene>
<reference evidence="7 8" key="1">
    <citation type="journal article" date="2019" name="Sci. Rep.">
        <title>A high-quality genome of Eragrostis curvula grass provides insights into Poaceae evolution and supports new strategies to enhance forage quality.</title>
        <authorList>
            <person name="Carballo J."/>
            <person name="Santos B.A.C.M."/>
            <person name="Zappacosta D."/>
            <person name="Garbus I."/>
            <person name="Selva J.P."/>
            <person name="Gallo C.A."/>
            <person name="Diaz A."/>
            <person name="Albertini E."/>
            <person name="Caccamo M."/>
            <person name="Echenique V."/>
        </authorList>
    </citation>
    <scope>NUCLEOTIDE SEQUENCE [LARGE SCALE GENOMIC DNA]</scope>
    <source>
        <strain evidence="8">cv. Victoria</strain>
        <tissue evidence="7">Leaf</tissue>
    </source>
</reference>
<dbReference type="Proteomes" id="UP000324897">
    <property type="component" value="Unassembled WGS sequence"/>
</dbReference>
<evidence type="ECO:0000313" key="8">
    <source>
        <dbReference type="Proteomes" id="UP000324897"/>
    </source>
</evidence>
<feature type="domain" description="UBC core" evidence="6">
    <location>
        <begin position="837"/>
        <end position="988"/>
    </location>
</feature>
<keyword evidence="2" id="KW-0808">Transferase</keyword>
<dbReference type="Gene3D" id="3.10.110.10">
    <property type="entry name" value="Ubiquitin Conjugating Enzyme"/>
    <property type="match status" value="3"/>
</dbReference>
<dbReference type="InterPro" id="IPR057735">
    <property type="entry name" value="UBE2O-like_tSH3-B"/>
</dbReference>
<keyword evidence="4" id="KW-0833">Ubl conjugation pathway</keyword>
<dbReference type="EC" id="2.3.2.23" evidence="1"/>
<dbReference type="GO" id="GO:0005524">
    <property type="term" value="F:ATP binding"/>
    <property type="evidence" value="ECO:0007669"/>
    <property type="project" value="UniProtKB-KW"/>
</dbReference>
<evidence type="ECO:0000313" key="7">
    <source>
        <dbReference type="EMBL" id="TVU00565.1"/>
    </source>
</evidence>
<proteinExistence type="predicted"/>
<dbReference type="InterPro" id="IPR016135">
    <property type="entry name" value="UBQ-conjugating_enzyme/RWD"/>
</dbReference>
<evidence type="ECO:0000256" key="2">
    <source>
        <dbReference type="ARBA" id="ARBA00022679"/>
    </source>
</evidence>
<dbReference type="SMART" id="SM00212">
    <property type="entry name" value="UBCc"/>
    <property type="match status" value="2"/>
</dbReference>
<dbReference type="Pfam" id="PF23043">
    <property type="entry name" value="SH3-B_UBE2O"/>
    <property type="match status" value="1"/>
</dbReference>
<organism evidence="7 8">
    <name type="scientific">Eragrostis curvula</name>
    <name type="common">weeping love grass</name>
    <dbReference type="NCBI Taxonomy" id="38414"/>
    <lineage>
        <taxon>Eukaryota</taxon>
        <taxon>Viridiplantae</taxon>
        <taxon>Streptophyta</taxon>
        <taxon>Embryophyta</taxon>
        <taxon>Tracheophyta</taxon>
        <taxon>Spermatophyta</taxon>
        <taxon>Magnoliopsida</taxon>
        <taxon>Liliopsida</taxon>
        <taxon>Poales</taxon>
        <taxon>Poaceae</taxon>
        <taxon>PACMAD clade</taxon>
        <taxon>Chloridoideae</taxon>
        <taxon>Eragrostideae</taxon>
        <taxon>Eragrostidinae</taxon>
        <taxon>Eragrostis</taxon>
    </lineage>
</organism>
<sequence length="1553" mass="172901">MEKGFGAVGIQKLACHGRRVQGWIEAWGKRRVASSSSVIGFGCLGSWEQAWRRLGTVTGFADLGLKNYSILVFTCWMNYLQWQHFQIPEFPFSFMNASESVVSIRLTPSSISLGKSPLALALALVSNCFVGNSPLAIALVSGCFLGKSPLALKVSVKKGNIKKYSASYGAGILGCLPSYFKIQRFNFLIVVYSTTLSRLGIMDLFATDSDCDSYSGTSDSEDQEECEFAYSDHAKNILSSLDESIGKIDNFLTFERGFLHGDIVCPVSDPSGQLGRVVGVAMFVDLETSCGDIIKDVNSKKLSRVRSFVSGDCVVMGPWIGRVIRAFDLVTVVFSDGAKCEMLLRDSEVLKPIPPILFEDAPYFYYPGQRVRIMHPSVSKSATWLCGSWRPSRDEGVVSHVDVGLVHVNWITSVTNVWGDRSSNPSNYQDPKDLTLLSCFPYANWQLGDWCALTADVDGCLWMNSSKCGFLTEAQKCDSLMRMGFETYGSGYSQTYVVAKTKSTIDVLWQNGSISFGLEPQTLVPVSTLGDHDFWPGQFVLEKLTEDDDARCQRTGIVRDVDAIERTVNVKWTVPADTCTFKYESGPTVETVSAYELVDHPDFSFCTGEVVIRSAVNIDEAEAGLTNGSIATREPLVTSCDFLSCVGNVLGCKADAIEVQWASGVISKVQPFEIIGLDRLLDSSLESMTEEHTTGDLEDVSEQEEMHRDNTNNAQEYLTEDCTGSFCKATAFLFRNTAFDFLTNVAASLFGTHGAPPSRSVVVDSRYEIVKMAELQPERQPSVEELWEEKQTLELVGQVEKPNLSSENDILKRFDIVTDHSDHHFLKDNGRNNVARGWVKKVQQEWEILQNDLPDGIHVRVYEERMDLLRACIVGAEGTPYHDNLFFFDIFFPPDYPHEPPSVHYHSGGLRLNPNLYESGKALVLNEKPYFNEAGYDKFVGKADGEKNSITYNENAFLLSCKSMMYVVQKPPKHFEKFVKEHFAYRAPRILDACEAYLGGDLVGHARDSAYISEDGSKNCSTGFKIMLGKLLPKLVATFTEAGIVSSQSYVCAGSSSFDDDVIEVSPSVAAAGGWASGHHKRKRSQVVPHEVIEIADDDPEGVVIIGEKASVDKNKKAVVHPIDWPKHSKSDLLQDLAGPSTFTLKKPAPWFDPWFGHNTLSKTDPWLGHKLVHDESVYNYPEDPEGFEDDDAYDEDEYEDDGYDPSLIESEYNYGLIAKFDGLDASGVEASIENANKAKPTKIMTQKIDEKYKAFKRFDTVDDHSDHYYSKPESRKVQVVKKPSKDWAKRIQHEWKVLEKDLPDTIFVRAYEDRMDLLRAVIMGPAGTPYHDGLFFFDVYFPPQYPSVPPLVNYRSGGLRLNPNLYACGKVCLSLLNTWSGSGCEKWNPSNSTMLQVLVSIQALVLNAKPYFNEPGYAMHANTPHGEKRSLAYNEDTFLLSCRTMLYSLRNPPKNFEDFVAGHFRNYGCNILVACRAYLDGAQVGCLVGNGVQDVDEGDKSCSVKFQQSLKRLFEELLKELTAKGADCEEFLTQKARSGPSVATAADTTLRL</sequence>
<dbReference type="PANTHER" id="PTHR46116">
    <property type="entry name" value="(E3-INDEPENDENT) E2 UBIQUITIN-CONJUGATING ENZYME"/>
    <property type="match status" value="1"/>
</dbReference>
<name>A0A5J9SNM3_9POAL</name>
<evidence type="ECO:0000256" key="5">
    <source>
        <dbReference type="ARBA" id="ARBA00022840"/>
    </source>
</evidence>
<dbReference type="InterPro" id="IPR057733">
    <property type="entry name" value="UBE2O-like_SH3-B"/>
</dbReference>
<evidence type="ECO:0000256" key="4">
    <source>
        <dbReference type="ARBA" id="ARBA00022786"/>
    </source>
</evidence>
<dbReference type="Pfam" id="PF00179">
    <property type="entry name" value="UQ_con"/>
    <property type="match status" value="2"/>
</dbReference>
<accession>A0A5J9SNM3</accession>
<dbReference type="Pfam" id="PF23046">
    <property type="entry name" value="tSH3-B_UBE2O"/>
    <property type="match status" value="1"/>
</dbReference>
<dbReference type="InterPro" id="IPR057734">
    <property type="entry name" value="UBE2O-like_SH3-C"/>
</dbReference>
<protein>
    <recommendedName>
        <fullName evidence="1">E2 ubiquitin-conjugating enzyme</fullName>
        <ecNumber evidence="1">2.3.2.23</ecNumber>
    </recommendedName>
</protein>